<evidence type="ECO:0000313" key="3">
    <source>
        <dbReference type="Proteomes" id="UP000800035"/>
    </source>
</evidence>
<reference evidence="2" key="1">
    <citation type="journal article" date="2020" name="Stud. Mycol.">
        <title>101 Dothideomycetes genomes: a test case for predicting lifestyles and emergence of pathogens.</title>
        <authorList>
            <person name="Haridas S."/>
            <person name="Albert R."/>
            <person name="Binder M."/>
            <person name="Bloem J."/>
            <person name="Labutti K."/>
            <person name="Salamov A."/>
            <person name="Andreopoulos B."/>
            <person name="Baker S."/>
            <person name="Barry K."/>
            <person name="Bills G."/>
            <person name="Bluhm B."/>
            <person name="Cannon C."/>
            <person name="Castanera R."/>
            <person name="Culley D."/>
            <person name="Daum C."/>
            <person name="Ezra D."/>
            <person name="Gonzalez J."/>
            <person name="Henrissat B."/>
            <person name="Kuo A."/>
            <person name="Liang C."/>
            <person name="Lipzen A."/>
            <person name="Lutzoni F."/>
            <person name="Magnuson J."/>
            <person name="Mondo S."/>
            <person name="Nolan M."/>
            <person name="Ohm R."/>
            <person name="Pangilinan J."/>
            <person name="Park H.-J."/>
            <person name="Ramirez L."/>
            <person name="Alfaro M."/>
            <person name="Sun H."/>
            <person name="Tritt A."/>
            <person name="Yoshinaga Y."/>
            <person name="Zwiers L.-H."/>
            <person name="Turgeon B."/>
            <person name="Goodwin S."/>
            <person name="Spatafora J."/>
            <person name="Crous P."/>
            <person name="Grigoriev I."/>
        </authorList>
    </citation>
    <scope>NUCLEOTIDE SEQUENCE</scope>
    <source>
        <strain evidence="2">CBS 675.92</strain>
    </source>
</reference>
<name>A0A6A5TSE6_9PLEO</name>
<evidence type="ECO:0000256" key="1">
    <source>
        <dbReference type="SAM" id="SignalP"/>
    </source>
</evidence>
<dbReference type="EMBL" id="ML976998">
    <property type="protein sequence ID" value="KAF1954649.1"/>
    <property type="molecule type" value="Genomic_DNA"/>
</dbReference>
<accession>A0A6A5TSE6</accession>
<dbReference type="Proteomes" id="UP000800035">
    <property type="component" value="Unassembled WGS sequence"/>
</dbReference>
<keyword evidence="1" id="KW-0732">Signal</keyword>
<organism evidence="2 3">
    <name type="scientific">Byssothecium circinans</name>
    <dbReference type="NCBI Taxonomy" id="147558"/>
    <lineage>
        <taxon>Eukaryota</taxon>
        <taxon>Fungi</taxon>
        <taxon>Dikarya</taxon>
        <taxon>Ascomycota</taxon>
        <taxon>Pezizomycotina</taxon>
        <taxon>Dothideomycetes</taxon>
        <taxon>Pleosporomycetidae</taxon>
        <taxon>Pleosporales</taxon>
        <taxon>Massarineae</taxon>
        <taxon>Massarinaceae</taxon>
        <taxon>Byssothecium</taxon>
    </lineage>
</organism>
<feature type="signal peptide" evidence="1">
    <location>
        <begin position="1"/>
        <end position="16"/>
    </location>
</feature>
<keyword evidence="3" id="KW-1185">Reference proteome</keyword>
<sequence>MKFLLLFFTLVTAVLGAPTTTPWETVISSDTDAVVKADFNCPRGTRAKDCPAPLILFTDEFYGGGFFYWPGGAEEVIGKWHNPGEAACVHIPEGLSSLWVRKRKDRKEWECQFYRGLDCDDPSFAFRRPYPNFLGTNDKNRSFKCYLT</sequence>
<evidence type="ECO:0000313" key="2">
    <source>
        <dbReference type="EMBL" id="KAF1954649.1"/>
    </source>
</evidence>
<dbReference type="AlphaFoldDB" id="A0A6A5TSE6"/>
<proteinExistence type="predicted"/>
<gene>
    <name evidence="2" type="ORF">CC80DRAFT_506291</name>
</gene>
<protein>
    <submittedName>
        <fullName evidence="2">Uncharacterized protein</fullName>
    </submittedName>
</protein>
<feature type="chain" id="PRO_5025632199" evidence="1">
    <location>
        <begin position="17"/>
        <end position="148"/>
    </location>
</feature>